<dbReference type="Gene3D" id="3.60.21.10">
    <property type="match status" value="1"/>
</dbReference>
<dbReference type="PANTHER" id="PTHR33393:SF13">
    <property type="entry name" value="PGA BIOSYNTHESIS PROTEIN CAPA"/>
    <property type="match status" value="1"/>
</dbReference>
<sequence>MGERTLGAAVRCGRGTYPATLLHGKGGRQAGVCVHEPFGCPTMNLLFAGDLAWPDTDIIDLSALGDLTAHGPLLVNLEGGIIDGPAEQSAVANEYKFNLFSHASVVDVLKRLNVVACGLANNHVSDYVGAVDISKTLLAQQDIAVCGTRDVPWCEFTVGDTQFVVFAACSRLPEPRVDSTADHALIFEPAAALATLRSLRARFPQATLVAFMHWGYELARYPQPADREWAREAVDAGVNLVIGHHPHIVQGVEQYKAGVIAYSLGNFLLPQVPYRGRKLHYKTPAVCEQLILEAAPSGLRAHWLQYDPASQTVTYDHSGPVLDDDRIRQRTPFAGMTDSEYRSWFSKEGRFGTEGKLPGTVFWGYRGWRGAESTLKLAYLSARRSVRKLAISTGVHKPYNW</sequence>
<organism evidence="3 4">
    <name type="scientific">Pseudoduganella lutea</name>
    <dbReference type="NCBI Taxonomy" id="321985"/>
    <lineage>
        <taxon>Bacteria</taxon>
        <taxon>Pseudomonadati</taxon>
        <taxon>Pseudomonadota</taxon>
        <taxon>Betaproteobacteria</taxon>
        <taxon>Burkholderiales</taxon>
        <taxon>Oxalobacteraceae</taxon>
        <taxon>Telluria group</taxon>
        <taxon>Pseudoduganella</taxon>
    </lineage>
</organism>
<proteinExistence type="inferred from homology"/>
<comment type="similarity">
    <text evidence="1">Belongs to the CapA family.</text>
</comment>
<protein>
    <submittedName>
        <fullName evidence="3">CapA family protein</fullName>
    </submittedName>
</protein>
<dbReference type="Proteomes" id="UP000290637">
    <property type="component" value="Chromosome"/>
</dbReference>
<accession>A0A4P6KWF8</accession>
<dbReference type="AlphaFoldDB" id="A0A4P6KWF8"/>
<dbReference type="InterPro" id="IPR029052">
    <property type="entry name" value="Metallo-depent_PP-like"/>
</dbReference>
<evidence type="ECO:0000256" key="1">
    <source>
        <dbReference type="ARBA" id="ARBA00005662"/>
    </source>
</evidence>
<dbReference type="SMART" id="SM00854">
    <property type="entry name" value="PGA_cap"/>
    <property type="match status" value="1"/>
</dbReference>
<dbReference type="EMBL" id="CP035913">
    <property type="protein sequence ID" value="QBE62518.1"/>
    <property type="molecule type" value="Genomic_DNA"/>
</dbReference>
<dbReference type="SUPFAM" id="SSF56300">
    <property type="entry name" value="Metallo-dependent phosphatases"/>
    <property type="match status" value="1"/>
</dbReference>
<gene>
    <name evidence="3" type="ORF">EWM63_05640</name>
</gene>
<dbReference type="InterPro" id="IPR019079">
    <property type="entry name" value="Capsule_synth_CapA"/>
</dbReference>
<dbReference type="PANTHER" id="PTHR33393">
    <property type="entry name" value="POLYGLUTAMINE SYNTHESIS ACCESSORY PROTEIN RV0574C-RELATED"/>
    <property type="match status" value="1"/>
</dbReference>
<evidence type="ECO:0000313" key="4">
    <source>
        <dbReference type="Proteomes" id="UP000290637"/>
    </source>
</evidence>
<dbReference type="KEGG" id="plue:EWM63_05640"/>
<dbReference type="Pfam" id="PF09587">
    <property type="entry name" value="PGA_cap"/>
    <property type="match status" value="1"/>
</dbReference>
<feature type="domain" description="Capsule synthesis protein CapA" evidence="2">
    <location>
        <begin position="44"/>
        <end position="271"/>
    </location>
</feature>
<name>A0A4P6KWF8_9BURK</name>
<evidence type="ECO:0000313" key="3">
    <source>
        <dbReference type="EMBL" id="QBE62518.1"/>
    </source>
</evidence>
<reference evidence="3 4" key="1">
    <citation type="submission" date="2019-02" db="EMBL/GenBank/DDBJ databases">
        <title>Draft Genome Sequences of Six Type Strains of the Genus Massilia.</title>
        <authorList>
            <person name="Miess H."/>
            <person name="Frediansyhah A."/>
            <person name="Gross H."/>
        </authorList>
    </citation>
    <scope>NUCLEOTIDE SEQUENCE [LARGE SCALE GENOMIC DNA]</scope>
    <source>
        <strain evidence="3 4">DSM 17473</strain>
    </source>
</reference>
<dbReference type="InterPro" id="IPR052169">
    <property type="entry name" value="CW_Biosynth-Accessory"/>
</dbReference>
<dbReference type="OrthoDB" id="5405713at2"/>
<keyword evidence="4" id="KW-1185">Reference proteome</keyword>
<evidence type="ECO:0000259" key="2">
    <source>
        <dbReference type="SMART" id="SM00854"/>
    </source>
</evidence>